<dbReference type="InterPro" id="IPR050458">
    <property type="entry name" value="LolB"/>
</dbReference>
<dbReference type="Pfam" id="PF05762">
    <property type="entry name" value="VWA_CoxE"/>
    <property type="match status" value="1"/>
</dbReference>
<dbReference type="SUPFAM" id="SSF53300">
    <property type="entry name" value="vWA-like"/>
    <property type="match status" value="1"/>
</dbReference>
<accession>A0A6S6SX84</accession>
<gene>
    <name evidence="1" type="ORF">HELGO_WM35049</name>
</gene>
<dbReference type="InterPro" id="IPR008912">
    <property type="entry name" value="Uncharacterised_CoxE"/>
</dbReference>
<dbReference type="InterPro" id="IPR036465">
    <property type="entry name" value="vWFA_dom_sf"/>
</dbReference>
<organism evidence="1">
    <name type="scientific">uncultured Aureispira sp</name>
    <dbReference type="NCBI Taxonomy" id="1331704"/>
    <lineage>
        <taxon>Bacteria</taxon>
        <taxon>Pseudomonadati</taxon>
        <taxon>Bacteroidota</taxon>
        <taxon>Saprospiria</taxon>
        <taxon>Saprospirales</taxon>
        <taxon>Saprospiraceae</taxon>
        <taxon>Aureispira</taxon>
        <taxon>environmental samples</taxon>
    </lineage>
</organism>
<name>A0A6S6SX84_9BACT</name>
<sequence>MEEVRFDRSQRWRLVLGKKAEEEEQVALGIEGMEIDAALDALYEKGQKGGLGNSAPKVNRWLGDIRKYFPSPVVQVMQKDALENLGLKQMLLEPEMLESVEADVHLVGTLLSLNSVIPSKTKETARLVVRKVVEALTKRLEYPLLEAIKGALNQSVRNRRPKFSEINWGKTIRANLKHYQVDYKTIIPHQLIGYGKKGQALKEIILCIDQSGSMASSVVYSSIFAAVLASLPALKTHMVVFDTAVADLTKDMDDPVDLLFGTQLGGGTDIHKALNYVETLVRSPEDTILILISDLYEGGNEAKMLQQAKKIQKKGVNFISLLALSDEGAPIYDKQVAAHYASMNIPVFACTPDLFPSMMAAALKKEDMYHWMSKNDIVKR</sequence>
<protein>
    <submittedName>
        <fullName evidence="1">Mg-chelatase subunit ChlD</fullName>
    </submittedName>
</protein>
<dbReference type="AlphaFoldDB" id="A0A6S6SX84"/>
<dbReference type="PANTHER" id="PTHR30634:SF16">
    <property type="entry name" value="OUTER-MEMBRANE LIPOPROTEIN LOLB"/>
    <property type="match status" value="1"/>
</dbReference>
<dbReference type="Gene3D" id="3.40.50.410">
    <property type="entry name" value="von Willebrand factor, type A domain"/>
    <property type="match status" value="1"/>
</dbReference>
<dbReference type="PANTHER" id="PTHR30634">
    <property type="entry name" value="OUTER MEMBRANE LOLAB LIPOPROTEIN INSERTION APPARATUS"/>
    <property type="match status" value="1"/>
</dbReference>
<proteinExistence type="predicted"/>
<dbReference type="EMBL" id="CACVAQ010000136">
    <property type="protein sequence ID" value="CAA6807600.1"/>
    <property type="molecule type" value="Genomic_DNA"/>
</dbReference>
<reference evidence="1" key="1">
    <citation type="submission" date="2020-01" db="EMBL/GenBank/DDBJ databases">
        <authorList>
            <person name="Meier V. D."/>
            <person name="Meier V D."/>
        </authorList>
    </citation>
    <scope>NUCLEOTIDE SEQUENCE</scope>
    <source>
        <strain evidence="1">HLG_WM_MAG_10</strain>
    </source>
</reference>
<evidence type="ECO:0000313" key="1">
    <source>
        <dbReference type="EMBL" id="CAA6807600.1"/>
    </source>
</evidence>